<organism evidence="2 3">
    <name type="scientific">Anabarilius grahami</name>
    <name type="common">Kanglang fish</name>
    <name type="synonym">Barilius grahami</name>
    <dbReference type="NCBI Taxonomy" id="495550"/>
    <lineage>
        <taxon>Eukaryota</taxon>
        <taxon>Metazoa</taxon>
        <taxon>Chordata</taxon>
        <taxon>Craniata</taxon>
        <taxon>Vertebrata</taxon>
        <taxon>Euteleostomi</taxon>
        <taxon>Actinopterygii</taxon>
        <taxon>Neopterygii</taxon>
        <taxon>Teleostei</taxon>
        <taxon>Ostariophysi</taxon>
        <taxon>Cypriniformes</taxon>
        <taxon>Xenocyprididae</taxon>
        <taxon>Xenocypridinae</taxon>
        <taxon>Xenocypridinae incertae sedis</taxon>
        <taxon>Anabarilius</taxon>
    </lineage>
</organism>
<comment type="caution">
    <text evidence="2">The sequence shown here is derived from an EMBL/GenBank/DDBJ whole genome shotgun (WGS) entry which is preliminary data.</text>
</comment>
<dbReference type="AlphaFoldDB" id="A0A3N0YXB5"/>
<dbReference type="Proteomes" id="UP000281406">
    <property type="component" value="Unassembled WGS sequence"/>
</dbReference>
<gene>
    <name evidence="2" type="ORF">DPX16_15014</name>
</gene>
<feature type="region of interest" description="Disordered" evidence="1">
    <location>
        <begin position="173"/>
        <end position="202"/>
    </location>
</feature>
<feature type="region of interest" description="Disordered" evidence="1">
    <location>
        <begin position="84"/>
        <end position="103"/>
    </location>
</feature>
<evidence type="ECO:0000313" key="2">
    <source>
        <dbReference type="EMBL" id="ROL50770.1"/>
    </source>
</evidence>
<protein>
    <submittedName>
        <fullName evidence="2">Uncharacterized protein</fullName>
    </submittedName>
</protein>
<accession>A0A3N0YXB5</accession>
<proteinExistence type="predicted"/>
<keyword evidence="3" id="KW-1185">Reference proteome</keyword>
<sequence length="232" mass="25580">MAATPEFRHATSGMPESLTKMVTMPEVPTKITTTSESSAIKATSRLPEPRLVSSLLPEPRLVFQSHVSSHHVFQSHVTSRPHTVHQLESSSTANASKRTVTTSRRLKLRRGKLQTTTLAWLLLFLALDSGSKNRNGEDVTTKTAQARAQVQNKDSIPNVPTFIASMRQGYISPESFRRDADSSSLGKSAKREQSKQQTNTQQCPQALCMRAPLQTENAQKNMSIQCQTLGHG</sequence>
<evidence type="ECO:0000256" key="1">
    <source>
        <dbReference type="SAM" id="MobiDB-lite"/>
    </source>
</evidence>
<evidence type="ECO:0000313" key="3">
    <source>
        <dbReference type="Proteomes" id="UP000281406"/>
    </source>
</evidence>
<dbReference type="EMBL" id="RJVU01019434">
    <property type="protein sequence ID" value="ROL50770.1"/>
    <property type="molecule type" value="Genomic_DNA"/>
</dbReference>
<reference evidence="2 3" key="1">
    <citation type="submission" date="2018-10" db="EMBL/GenBank/DDBJ databases">
        <title>Genome assembly for a Yunnan-Guizhou Plateau 3E fish, Anabarilius grahami (Regan), and its evolutionary and genetic applications.</title>
        <authorList>
            <person name="Jiang W."/>
        </authorList>
    </citation>
    <scope>NUCLEOTIDE SEQUENCE [LARGE SCALE GENOMIC DNA]</scope>
    <source>
        <strain evidence="2">AG-KIZ</strain>
        <tissue evidence="2">Muscle</tissue>
    </source>
</reference>
<name>A0A3N0YXB5_ANAGA</name>